<evidence type="ECO:0000313" key="1">
    <source>
        <dbReference type="EMBL" id="MDQ0228682.1"/>
    </source>
</evidence>
<dbReference type="InterPro" id="IPR009267">
    <property type="entry name" value="NTP_transf_6"/>
</dbReference>
<comment type="caution">
    <text evidence="1">The sequence shown here is derived from an EMBL/GenBank/DDBJ whole genome shotgun (WGS) entry which is preliminary data.</text>
</comment>
<evidence type="ECO:0008006" key="3">
    <source>
        <dbReference type="Google" id="ProtNLM"/>
    </source>
</evidence>
<protein>
    <recommendedName>
        <fullName evidence="3">Nucleotidyltransferase family protein</fullName>
    </recommendedName>
</protein>
<dbReference type="PANTHER" id="PTHR39166">
    <property type="entry name" value="BLL1166 PROTEIN"/>
    <property type="match status" value="1"/>
</dbReference>
<reference evidence="1 2" key="1">
    <citation type="submission" date="2023-07" db="EMBL/GenBank/DDBJ databases">
        <title>Genomic Encyclopedia of Type Strains, Phase IV (KMG-IV): sequencing the most valuable type-strain genomes for metagenomic binning, comparative biology and taxonomic classification.</title>
        <authorList>
            <person name="Goeker M."/>
        </authorList>
    </citation>
    <scope>NUCLEOTIDE SEQUENCE [LARGE SCALE GENOMIC DNA]</scope>
    <source>
        <strain evidence="1 2">DSM 17723</strain>
    </source>
</reference>
<keyword evidence="2" id="KW-1185">Reference proteome</keyword>
<name>A0ABT9ZA17_9BACI</name>
<sequence length="192" mass="22324">MNNIYEELLVETISKSEPLTRVLQVLKKLNLPFDYYVGAGCITNTIWNEKSGYALDYGISDIDIVYYDSGDITSERENELKFELISQLGDFQFKLDVKNQARVHLWYESKFGFPIKPYLSLEAAIDSWPTTATAIGVRMEKNDLFSIYAPYQLDDLFSLVVRPNKRMVTKEIFGNKASKWKDKWPKLEIIPW</sequence>
<proteinExistence type="predicted"/>
<gene>
    <name evidence="1" type="ORF">J2S02_005071</name>
</gene>
<organism evidence="1 2">
    <name type="scientific">Metabacillus niabensis</name>
    <dbReference type="NCBI Taxonomy" id="324854"/>
    <lineage>
        <taxon>Bacteria</taxon>
        <taxon>Bacillati</taxon>
        <taxon>Bacillota</taxon>
        <taxon>Bacilli</taxon>
        <taxon>Bacillales</taxon>
        <taxon>Bacillaceae</taxon>
        <taxon>Metabacillus</taxon>
    </lineage>
</organism>
<dbReference type="Pfam" id="PF06042">
    <property type="entry name" value="NTP_transf_6"/>
    <property type="match status" value="1"/>
</dbReference>
<dbReference type="PANTHER" id="PTHR39166:SF1">
    <property type="entry name" value="BLL1166 PROTEIN"/>
    <property type="match status" value="1"/>
</dbReference>
<dbReference type="Proteomes" id="UP001232245">
    <property type="component" value="Unassembled WGS sequence"/>
</dbReference>
<accession>A0ABT9ZA17</accession>
<evidence type="ECO:0000313" key="2">
    <source>
        <dbReference type="Proteomes" id="UP001232245"/>
    </source>
</evidence>
<dbReference type="RefSeq" id="WP_174880344.1">
    <property type="nucleotide sequence ID" value="NZ_CADEPK010000148.1"/>
</dbReference>
<dbReference type="EMBL" id="JAUSTZ010000030">
    <property type="protein sequence ID" value="MDQ0228682.1"/>
    <property type="molecule type" value="Genomic_DNA"/>
</dbReference>